<evidence type="ECO:0000256" key="1">
    <source>
        <dbReference type="ARBA" id="ARBA00004651"/>
    </source>
</evidence>
<dbReference type="PANTHER" id="PTHR30561:SF7">
    <property type="entry name" value="GUANIDINIUM EFFLUX SYSTEM SUBUNIT GDNC-RELATED"/>
    <property type="match status" value="1"/>
</dbReference>
<accession>M8E6W4</accession>
<reference evidence="8 9" key="1">
    <citation type="submission" date="2013-03" db="EMBL/GenBank/DDBJ databases">
        <title>Assembly of a new bacterial strain Brevibacillus borstelensis AK1.</title>
        <authorList>
            <person name="Rajan I."/>
            <person name="PoliReddy D."/>
            <person name="Sugumar T."/>
            <person name="Rathinam K."/>
            <person name="Alqarawi S."/>
            <person name="Khalil A.B."/>
            <person name="Sivakumar N."/>
        </authorList>
    </citation>
    <scope>NUCLEOTIDE SEQUENCE [LARGE SCALE GENOMIC DNA]</scope>
    <source>
        <strain evidence="8 9">AK1</strain>
    </source>
</reference>
<keyword evidence="3 6" id="KW-0812">Transmembrane</keyword>
<evidence type="ECO:0000313" key="8">
    <source>
        <dbReference type="EMBL" id="EMT51190.1"/>
    </source>
</evidence>
<evidence type="ECO:0000256" key="5">
    <source>
        <dbReference type="ARBA" id="ARBA00023136"/>
    </source>
</evidence>
<feature type="transmembrane region" description="Helical" evidence="7">
    <location>
        <begin position="20"/>
        <end position="39"/>
    </location>
</feature>
<dbReference type="InterPro" id="IPR037185">
    <property type="entry name" value="EmrE-like"/>
</dbReference>
<dbReference type="Proteomes" id="UP000012081">
    <property type="component" value="Unassembled WGS sequence"/>
</dbReference>
<evidence type="ECO:0000256" key="6">
    <source>
        <dbReference type="RuleBase" id="RU003942"/>
    </source>
</evidence>
<evidence type="ECO:0000256" key="4">
    <source>
        <dbReference type="ARBA" id="ARBA00022989"/>
    </source>
</evidence>
<evidence type="ECO:0000256" key="2">
    <source>
        <dbReference type="ARBA" id="ARBA00022475"/>
    </source>
</evidence>
<feature type="transmembrane region" description="Helical" evidence="7">
    <location>
        <begin position="206"/>
        <end position="224"/>
    </location>
</feature>
<sequence>MTVGDHEYGKQQWRYWRWHFAVFAAAHFGMAYMFGLAPASGPSGNPYIEQIVNWIMYREPDLYREALGNQISSVWTTIMTIHTLWALWFAFFPKKRAVNPMPAPSAGFQAANKEASNQRAAEKTLSHGRAWVYVLMGGILEIVWAVSFKTGSIGLHTLIAIFASFDLLIRAAKVLPVGTVYAVFAGIGSVGTILAGALYLKEPLSAVKVIFVLLLVVFIIGLKASETRSVKGDG</sequence>
<keyword evidence="4 7" id="KW-1133">Transmembrane helix</keyword>
<comment type="similarity">
    <text evidence="6">Belongs to the drug/metabolite transporter (DMT) superfamily. Small multidrug resistance (SMR) (TC 2.A.7.1) family.</text>
</comment>
<feature type="transmembrane region" description="Helical" evidence="7">
    <location>
        <begin position="153"/>
        <end position="172"/>
    </location>
</feature>
<dbReference type="SUPFAM" id="SSF103481">
    <property type="entry name" value="Multidrug resistance efflux transporter EmrE"/>
    <property type="match status" value="1"/>
</dbReference>
<dbReference type="Gene3D" id="1.10.3730.20">
    <property type="match status" value="1"/>
</dbReference>
<comment type="subcellular location">
    <subcellularLocation>
        <location evidence="1 6">Cell membrane</location>
        <topology evidence="1 6">Multi-pass membrane protein</topology>
    </subcellularLocation>
</comment>
<evidence type="ECO:0000256" key="3">
    <source>
        <dbReference type="ARBA" id="ARBA00022692"/>
    </source>
</evidence>
<keyword evidence="2" id="KW-1003">Cell membrane</keyword>
<feature type="transmembrane region" description="Helical" evidence="7">
    <location>
        <begin position="179"/>
        <end position="200"/>
    </location>
</feature>
<dbReference type="Pfam" id="PF00893">
    <property type="entry name" value="Multi_Drug_Res"/>
    <property type="match status" value="1"/>
</dbReference>
<protein>
    <submittedName>
        <fullName evidence="8">Quaternary ammonium compound-resistance protein SugE</fullName>
    </submittedName>
</protein>
<proteinExistence type="inferred from homology"/>
<organism evidence="8 9">
    <name type="scientific">Brevibacillus borstelensis AK1</name>
    <dbReference type="NCBI Taxonomy" id="1300222"/>
    <lineage>
        <taxon>Bacteria</taxon>
        <taxon>Bacillati</taxon>
        <taxon>Bacillota</taxon>
        <taxon>Bacilli</taxon>
        <taxon>Bacillales</taxon>
        <taxon>Paenibacillaceae</taxon>
        <taxon>Brevibacillus</taxon>
    </lineage>
</organism>
<feature type="transmembrane region" description="Helical" evidence="7">
    <location>
        <begin position="72"/>
        <end position="92"/>
    </location>
</feature>
<evidence type="ECO:0000313" key="9">
    <source>
        <dbReference type="Proteomes" id="UP000012081"/>
    </source>
</evidence>
<gene>
    <name evidence="8" type="ORF">I532_18257</name>
</gene>
<name>M8E6W4_9BACL</name>
<dbReference type="InterPro" id="IPR045324">
    <property type="entry name" value="Small_multidrug_res"/>
</dbReference>
<dbReference type="GO" id="GO:0022857">
    <property type="term" value="F:transmembrane transporter activity"/>
    <property type="evidence" value="ECO:0007669"/>
    <property type="project" value="InterPro"/>
</dbReference>
<feature type="transmembrane region" description="Helical" evidence="7">
    <location>
        <begin position="130"/>
        <end position="147"/>
    </location>
</feature>
<dbReference type="InterPro" id="IPR000390">
    <property type="entry name" value="Small_drug/metabolite_transptr"/>
</dbReference>
<dbReference type="STRING" id="1300222.I532_18257"/>
<dbReference type="AlphaFoldDB" id="M8E6W4"/>
<comment type="caution">
    <text evidence="8">The sequence shown here is derived from an EMBL/GenBank/DDBJ whole genome shotgun (WGS) entry which is preliminary data.</text>
</comment>
<dbReference type="GO" id="GO:0005886">
    <property type="term" value="C:plasma membrane"/>
    <property type="evidence" value="ECO:0007669"/>
    <property type="project" value="UniProtKB-SubCell"/>
</dbReference>
<keyword evidence="5 7" id="KW-0472">Membrane</keyword>
<keyword evidence="9" id="KW-1185">Reference proteome</keyword>
<dbReference type="PANTHER" id="PTHR30561">
    <property type="entry name" value="SMR FAMILY PROTON-DEPENDENT DRUG EFFLUX TRANSPORTER SUGE"/>
    <property type="match status" value="1"/>
</dbReference>
<dbReference type="EMBL" id="APBN01000009">
    <property type="protein sequence ID" value="EMT51190.1"/>
    <property type="molecule type" value="Genomic_DNA"/>
</dbReference>
<dbReference type="PATRIC" id="fig|1300222.3.peg.3828"/>
<evidence type="ECO:0000256" key="7">
    <source>
        <dbReference type="SAM" id="Phobius"/>
    </source>
</evidence>